<evidence type="ECO:0000313" key="2">
    <source>
        <dbReference type="EMBL" id="SDE91951.1"/>
    </source>
</evidence>
<feature type="domain" description="Methyltransferase type 12" evidence="1">
    <location>
        <begin position="69"/>
        <end position="150"/>
    </location>
</feature>
<dbReference type="AlphaFoldDB" id="A0A1G7GV19"/>
<proteinExistence type="predicted"/>
<dbReference type="GO" id="GO:0008168">
    <property type="term" value="F:methyltransferase activity"/>
    <property type="evidence" value="ECO:0007669"/>
    <property type="project" value="UniProtKB-KW"/>
</dbReference>
<accession>A0A1G7GV19</accession>
<dbReference type="InterPro" id="IPR013217">
    <property type="entry name" value="Methyltransf_12"/>
</dbReference>
<keyword evidence="2" id="KW-0489">Methyltransferase</keyword>
<reference evidence="3" key="1">
    <citation type="submission" date="2016-10" db="EMBL/GenBank/DDBJ databases">
        <authorList>
            <person name="Varghese N."/>
            <person name="Submissions S."/>
        </authorList>
    </citation>
    <scope>NUCLEOTIDE SEQUENCE [LARGE SCALE GENOMIC DNA]</scope>
    <source>
        <strain evidence="3">DSM 24729</strain>
    </source>
</reference>
<sequence length="222" mass="25253">MKEEGNPSNKKRWPTKAVMTQIYEEHLWGGQEFDFYSGEGSHDKAIITPYIKEVSAFLNSFESPLKVCDVGCGDFNIGKQLLTYTQKYIAIDIVPALIERNKKKFKDDKLSFLCVDICKEDLPVADCIFVRQVLQHLSNAEIQSFLSKLKSYKYVVLTEHVPQGNFVPNRDMVTSMGNRVKKNSGVVISEHPFNLKALTSYELVQVVLKDASSIQTVVYQNF</sequence>
<name>A0A1G7GV19_9FLAO</name>
<organism evidence="2 3">
    <name type="scientific">Cellulophaga baltica</name>
    <dbReference type="NCBI Taxonomy" id="76594"/>
    <lineage>
        <taxon>Bacteria</taxon>
        <taxon>Pseudomonadati</taxon>
        <taxon>Bacteroidota</taxon>
        <taxon>Flavobacteriia</taxon>
        <taxon>Flavobacteriales</taxon>
        <taxon>Flavobacteriaceae</taxon>
        <taxon>Cellulophaga</taxon>
    </lineage>
</organism>
<dbReference type="RefSeq" id="WP_074538259.1">
    <property type="nucleotide sequence ID" value="NZ_FNBD01000005.1"/>
</dbReference>
<evidence type="ECO:0000313" key="3">
    <source>
        <dbReference type="Proteomes" id="UP000182114"/>
    </source>
</evidence>
<dbReference type="InterPro" id="IPR029063">
    <property type="entry name" value="SAM-dependent_MTases_sf"/>
</dbReference>
<gene>
    <name evidence="2" type="ORF">SAMN04487992_10576</name>
</gene>
<dbReference type="CDD" id="cd02440">
    <property type="entry name" value="AdoMet_MTases"/>
    <property type="match status" value="1"/>
</dbReference>
<dbReference type="GO" id="GO:0032259">
    <property type="term" value="P:methylation"/>
    <property type="evidence" value="ECO:0007669"/>
    <property type="project" value="UniProtKB-KW"/>
</dbReference>
<dbReference type="Pfam" id="PF08242">
    <property type="entry name" value="Methyltransf_12"/>
    <property type="match status" value="1"/>
</dbReference>
<evidence type="ECO:0000259" key="1">
    <source>
        <dbReference type="Pfam" id="PF08242"/>
    </source>
</evidence>
<keyword evidence="2" id="KW-0808">Transferase</keyword>
<protein>
    <submittedName>
        <fullName evidence="2">Methyltransferase domain-containing protein</fullName>
    </submittedName>
</protein>
<dbReference type="Proteomes" id="UP000182114">
    <property type="component" value="Unassembled WGS sequence"/>
</dbReference>
<dbReference type="EMBL" id="FNBD01000005">
    <property type="protein sequence ID" value="SDE91951.1"/>
    <property type="molecule type" value="Genomic_DNA"/>
</dbReference>
<keyword evidence="3" id="KW-1185">Reference proteome</keyword>
<dbReference type="Gene3D" id="3.40.50.150">
    <property type="entry name" value="Vaccinia Virus protein VP39"/>
    <property type="match status" value="1"/>
</dbReference>
<dbReference type="eggNOG" id="COG0500">
    <property type="taxonomic scope" value="Bacteria"/>
</dbReference>
<dbReference type="SUPFAM" id="SSF53335">
    <property type="entry name" value="S-adenosyl-L-methionine-dependent methyltransferases"/>
    <property type="match status" value="1"/>
</dbReference>